<dbReference type="EMBL" id="BRXX01000001">
    <property type="protein sequence ID" value="GMH81235.1"/>
    <property type="molecule type" value="Genomic_DNA"/>
</dbReference>
<feature type="region of interest" description="Disordered" evidence="1">
    <location>
        <begin position="25"/>
        <end position="81"/>
    </location>
</feature>
<proteinExistence type="predicted"/>
<evidence type="ECO:0000313" key="2">
    <source>
        <dbReference type="EMBL" id="GMH81235.1"/>
    </source>
</evidence>
<dbReference type="AlphaFoldDB" id="A0A9W7B7Y3"/>
<keyword evidence="3" id="KW-1185">Reference proteome</keyword>
<comment type="caution">
    <text evidence="2">The sequence shown here is derived from an EMBL/GenBank/DDBJ whole genome shotgun (WGS) entry which is preliminary data.</text>
</comment>
<evidence type="ECO:0000313" key="3">
    <source>
        <dbReference type="Proteomes" id="UP001165160"/>
    </source>
</evidence>
<dbReference type="Proteomes" id="UP001165160">
    <property type="component" value="Unassembled WGS sequence"/>
</dbReference>
<feature type="compositionally biased region" description="Gly residues" evidence="1">
    <location>
        <begin position="66"/>
        <end position="79"/>
    </location>
</feature>
<organism evidence="2 3">
    <name type="scientific">Triparma verrucosa</name>
    <dbReference type="NCBI Taxonomy" id="1606542"/>
    <lineage>
        <taxon>Eukaryota</taxon>
        <taxon>Sar</taxon>
        <taxon>Stramenopiles</taxon>
        <taxon>Ochrophyta</taxon>
        <taxon>Bolidophyceae</taxon>
        <taxon>Parmales</taxon>
        <taxon>Triparmaceae</taxon>
        <taxon>Triparma</taxon>
    </lineage>
</organism>
<name>A0A9W7B7Y3_9STRA</name>
<accession>A0A9W7B7Y3</accession>
<evidence type="ECO:0000256" key="1">
    <source>
        <dbReference type="SAM" id="MobiDB-lite"/>
    </source>
</evidence>
<reference evidence="3" key="1">
    <citation type="journal article" date="2023" name="Commun. Biol.">
        <title>Genome analysis of Parmales, the sister group of diatoms, reveals the evolutionary specialization of diatoms from phago-mixotrophs to photoautotrophs.</title>
        <authorList>
            <person name="Ban H."/>
            <person name="Sato S."/>
            <person name="Yoshikawa S."/>
            <person name="Yamada K."/>
            <person name="Nakamura Y."/>
            <person name="Ichinomiya M."/>
            <person name="Sato N."/>
            <person name="Blanc-Mathieu R."/>
            <person name="Endo H."/>
            <person name="Kuwata A."/>
            <person name="Ogata H."/>
        </authorList>
    </citation>
    <scope>NUCLEOTIDE SEQUENCE [LARGE SCALE GENOMIC DNA]</scope>
    <source>
        <strain evidence="3">NIES 3699</strain>
    </source>
</reference>
<sequence>MMNTRAKQDAQEFLRLFALSSSMDKSPGGPLVRDYGSRGPGSPAPMSLEPPMMSFDEGETKPEVEAGGGTETGKGGGGESKWKTEEITKAQGILLEMILWLRGKGVIEDVILYLKGSKEKEELWGAGGGAEGGGGEGEGWMKRLFTVLQQDGYLEGSSTDEIQEGLGVDDESFAEFMKWGVRCGKFTVTIKDVQTSL</sequence>
<protein>
    <submittedName>
        <fullName evidence="2">Uncharacterized protein</fullName>
    </submittedName>
</protein>
<gene>
    <name evidence="2" type="ORF">TrVE_jg8687</name>
</gene>